<evidence type="ECO:0000313" key="5">
    <source>
        <dbReference type="Proteomes" id="UP000034665"/>
    </source>
</evidence>
<dbReference type="PANTHER" id="PTHR22872">
    <property type="entry name" value="BTK-BINDING PROTEIN-RELATED"/>
    <property type="match status" value="1"/>
</dbReference>
<dbReference type="PROSITE" id="PS50012">
    <property type="entry name" value="RCC1_3"/>
    <property type="match status" value="7"/>
</dbReference>
<dbReference type="InterPro" id="IPR058923">
    <property type="entry name" value="RCC1-like_dom"/>
</dbReference>
<name>A0A0G0RFJ8_9BACT</name>
<dbReference type="SUPFAM" id="SSF50985">
    <property type="entry name" value="RCC1/BLIP-II"/>
    <property type="match status" value="2"/>
</dbReference>
<keyword evidence="1" id="KW-0677">Repeat</keyword>
<dbReference type="Gene3D" id="2.130.10.30">
    <property type="entry name" value="Regulator of chromosome condensation 1/beta-lactamase-inhibitor protein II"/>
    <property type="match status" value="3"/>
</dbReference>
<dbReference type="PATRIC" id="fig|1619013.3.peg.1"/>
<dbReference type="InterPro" id="IPR009091">
    <property type="entry name" value="RCC1/BLIP-II"/>
</dbReference>
<dbReference type="Pfam" id="PF00415">
    <property type="entry name" value="RCC1"/>
    <property type="match status" value="1"/>
</dbReference>
<dbReference type="InterPro" id="IPR000408">
    <property type="entry name" value="Reg_chr_condens"/>
</dbReference>
<gene>
    <name evidence="4" type="ORF">UT41_C0001G0001</name>
</gene>
<dbReference type="Proteomes" id="UP000034665">
    <property type="component" value="Unassembled WGS sequence"/>
</dbReference>
<proteinExistence type="predicted"/>
<dbReference type="PRINTS" id="PR00633">
    <property type="entry name" value="RCCNDNSATION"/>
</dbReference>
<feature type="non-terminal residue" evidence="4">
    <location>
        <position position="1967"/>
    </location>
</feature>
<evidence type="ECO:0000256" key="2">
    <source>
        <dbReference type="SAM" id="MobiDB-lite"/>
    </source>
</evidence>
<feature type="domain" description="RCC1-like" evidence="3">
    <location>
        <begin position="412"/>
        <end position="689"/>
    </location>
</feature>
<dbReference type="PROSITE" id="PS00626">
    <property type="entry name" value="RCC1_2"/>
    <property type="match status" value="3"/>
</dbReference>
<dbReference type="InterPro" id="IPR051625">
    <property type="entry name" value="Signaling_Regulatory_Domain"/>
</dbReference>
<evidence type="ECO:0000259" key="3">
    <source>
        <dbReference type="Pfam" id="PF25390"/>
    </source>
</evidence>
<dbReference type="EMBL" id="LBWR01000001">
    <property type="protein sequence ID" value="KKR12457.1"/>
    <property type="molecule type" value="Genomic_DNA"/>
</dbReference>
<sequence length="1967" mass="200508">MKSFSKKEILCFKNSAILSVGCVIPAQAGIQKCVDSSLRRDNKQCSNKNKLSKKGWKQNVLQRVERSLFESTWYKQKERVGEEIYYHQNDATLDSKLHRYEQRKQKTRHKKEFDLKKAVKYIFQTTQLNMQLLTNYKHIFKKAFGTALAFITLATMVIGQAQAATTASFDQTSWVGGATTAVPVEPTNRTAWTQYSVSTAQTATTITLPIATTTVTQTSDATAVATGFKYGAYATATTTVTGTGTSTSVLLGSQSATQTITTTNNTATVATPAQQGGWAYGTNASTVQNGLTGDSASVVLGSAIATPALSAKYNHSLALKSDGTVWAWGHNTTGQLGDGSTTQRTTPVQVSTLTGVTSIAAGAAHSLALKSDGTVWAWGVNTSGQLGDGSTTQRTTPVQVKGVGGTGFLTGVIAIAAGQSSSLALKSDGTVWAWGSNTNGQLGDGSLIQRTTPVQVKGVGGTGYLTDITAIAGGGIHSLALRDDGTVWAWGYATYGQTGDGVPSGWRTTPVQVKGVGGTGFLTGVTAIAAGYHHSLALKSDGTVWAWGWNQYKQLGDGTQVSRSTPVQVVSITGVTAIFAGQYHALALKSDETVWAWGANGSLDTDDKSPTYLQYFSDGRLGSITAGDQGTPIQTPGLVGVATIGAGEQHSLALKSDGTVWAWGVNWNGQLGDGTQTDRTAPVQSAINLGAGVYTSYLDAGGAASYTWNSLTYTGQYPSGSTLSIKVKGSTTASAPSFASGTCDSGAVATNGSITLNTTCAPTNSRYLWYQVTLANGGNTAITPSLDSVTGSVTPSAAYYTSGTFTSGVIDTGVPVANWGNISWTNSGGQTVSMKVRTGASSAAATSAAWGAPTTVSGTSFVALGATAGHQYIQYQATLSTANTAQSPSLDDVTITYGLYATTGSVTSSAYNSTSAYNVMTGLVWKETASLPSGTTVTVSLRTGTATSTLGSWTAFTNATAGCTKSTDTVTCASSAIPAAMKDGSGDQYFQYKVDLTSTGQNTPTVSEVKPSYIYNVPPAIASITASQITSSADANYGKMKIDFSLRDADSTTLTATTTFEYSTSSTWTTIPTAQLTTVAGAAFNNVGTVATGSDTAYSAYWNVQQYLTNADSATFKVRITAVDGDVLNGTASSTSVNATVDTVAPTGGIVAINAGTTYASSTSVTLNVTVPTDTNGPIQMAYGNTASPTNWTTAATSITHTLATGDGTKTVYMRFKDAVGNTTTDTTDTIILDTTDPASGGVLINAGAPLASSTIVTLNITMATDVNGPVEVAYGNADFPTNWTASTTSVSHTMTTGDGTKTIRVRFRDAAGNITSQYTDTIVLDTTAPIGGSFKVNADAANASTTAVTLNVTVPTDASQIAYGNTASPANWTATSTSIAHTLATGDGTKTVYMRFIDAAGNATTDTTDTITLDTTAPTGGGVSINAGAANASSTTVTLNITAPTDAWTPLQMAYGNTFSPTNWTAVTTSKAHTLDIGDGTKTVYIKFRDAGGNTANYSTDSITLDTTAPTGGSFKVNADATTASSTSVTLNVTVPTDANGPVQMAYGNTASPTNWTTTATTKAHTLTTGDGTKTVYMRFKDAVGNTTTDVTDTIALDTTAPTGSIVINAGAANASSTSATLTLAATDAGTAATTVSFLTPISTVWDVPTGVTSVTVSVAGGGGEGGYAEESYSGDAGSPSSVTYDGQVKATAQGGGGGSGSCQVVLAGTASNTIGGSNITGGGGAGGEGGEANNCDGGANGGLVSGGTLTVSAGQQLGIIVGAGGGGDAGNGWVTISYTAPSAVTQMAFSTDGTNYSAYESYATSKAYTLPSTQGTSTVYVKYTDAIGNISTAYSDGIFLDTAAPSIASFTTAAYATSTTVSLTMSASDAGTGIANILLSNDGVSYTSTTYATTKSWTVTEGDGTKTVYLQVVDNAGNTTTASTATVTLDTANPTGSISIPTYSTTNADLTLSGADANTVTQMQF</sequence>
<organism evidence="4 5">
    <name type="scientific">Candidatus Wolfebacteria bacterium GW2011_GWC2_39_22</name>
    <dbReference type="NCBI Taxonomy" id="1619013"/>
    <lineage>
        <taxon>Bacteria</taxon>
        <taxon>Candidatus Wolfeibacteriota</taxon>
    </lineage>
</organism>
<accession>A0A0G0RFJ8</accession>
<reference evidence="4 5" key="1">
    <citation type="journal article" date="2015" name="Nature">
        <title>rRNA introns, odd ribosomes, and small enigmatic genomes across a large radiation of phyla.</title>
        <authorList>
            <person name="Brown C.T."/>
            <person name="Hug L.A."/>
            <person name="Thomas B.C."/>
            <person name="Sharon I."/>
            <person name="Castelle C.J."/>
            <person name="Singh A."/>
            <person name="Wilkins M.J."/>
            <person name="Williams K.H."/>
            <person name="Banfield J.F."/>
        </authorList>
    </citation>
    <scope>NUCLEOTIDE SEQUENCE [LARGE SCALE GENOMIC DNA]</scope>
</reference>
<protein>
    <recommendedName>
        <fullName evidence="3">RCC1-like domain-containing protein</fullName>
    </recommendedName>
</protein>
<comment type="caution">
    <text evidence="4">The sequence shown here is derived from an EMBL/GenBank/DDBJ whole genome shotgun (WGS) entry which is preliminary data.</text>
</comment>
<dbReference type="STRING" id="1619013.UT41_C0001G0001"/>
<feature type="region of interest" description="Disordered" evidence="2">
    <location>
        <begin position="1662"/>
        <end position="1683"/>
    </location>
</feature>
<dbReference type="InterPro" id="IPR013783">
    <property type="entry name" value="Ig-like_fold"/>
</dbReference>
<evidence type="ECO:0000313" key="4">
    <source>
        <dbReference type="EMBL" id="KKR12457.1"/>
    </source>
</evidence>
<evidence type="ECO:0000256" key="1">
    <source>
        <dbReference type="ARBA" id="ARBA00022737"/>
    </source>
</evidence>
<dbReference type="Pfam" id="PF25390">
    <property type="entry name" value="WD40_RLD"/>
    <property type="match status" value="1"/>
</dbReference>
<dbReference type="Gene3D" id="2.60.40.10">
    <property type="entry name" value="Immunoglobulins"/>
    <property type="match status" value="1"/>
</dbReference>